<feature type="compositionally biased region" description="Basic and acidic residues" evidence="1">
    <location>
        <begin position="30"/>
        <end position="46"/>
    </location>
</feature>
<keyword evidence="3" id="KW-1185">Reference proteome</keyword>
<dbReference type="EMBL" id="FCNZ02000053">
    <property type="protein sequence ID" value="SAL79558.1"/>
    <property type="molecule type" value="Genomic_DNA"/>
</dbReference>
<feature type="region of interest" description="Disordered" evidence="1">
    <location>
        <begin position="1"/>
        <end position="62"/>
    </location>
</feature>
<reference evidence="2" key="1">
    <citation type="submission" date="2016-01" db="EMBL/GenBank/DDBJ databases">
        <authorList>
            <person name="Peeters Charlotte."/>
        </authorList>
    </citation>
    <scope>NUCLEOTIDE SEQUENCE</scope>
    <source>
        <strain evidence="2">LMG 22936</strain>
    </source>
</reference>
<name>A0A158KEI9_9BURK</name>
<feature type="compositionally biased region" description="Basic and acidic residues" evidence="1">
    <location>
        <begin position="1"/>
        <end position="11"/>
    </location>
</feature>
<evidence type="ECO:0000313" key="2">
    <source>
        <dbReference type="EMBL" id="SAL79558.1"/>
    </source>
</evidence>
<dbReference type="RefSeq" id="WP_087633758.1">
    <property type="nucleotide sequence ID" value="NZ_FCNZ02000053.1"/>
</dbReference>
<proteinExistence type="predicted"/>
<sequence>MSTRSENREQGESPPGDETGTTDVSEADDERTTVRETTAKKDDLSEVKPSTNDKSTGMLQPG</sequence>
<evidence type="ECO:0000256" key="1">
    <source>
        <dbReference type="SAM" id="MobiDB-lite"/>
    </source>
</evidence>
<organism evidence="2 3">
    <name type="scientific">Caballeronia telluris</name>
    <dbReference type="NCBI Taxonomy" id="326475"/>
    <lineage>
        <taxon>Bacteria</taxon>
        <taxon>Pseudomonadati</taxon>
        <taxon>Pseudomonadota</taxon>
        <taxon>Betaproteobacteria</taxon>
        <taxon>Burkholderiales</taxon>
        <taxon>Burkholderiaceae</taxon>
        <taxon>Caballeronia</taxon>
    </lineage>
</organism>
<accession>A0A158KEI9</accession>
<protein>
    <submittedName>
        <fullName evidence="2">Uncharacterized protein</fullName>
    </submittedName>
</protein>
<comment type="caution">
    <text evidence="2">The sequence shown here is derived from an EMBL/GenBank/DDBJ whole genome shotgun (WGS) entry which is preliminary data.</text>
</comment>
<evidence type="ECO:0000313" key="3">
    <source>
        <dbReference type="Proteomes" id="UP000054717"/>
    </source>
</evidence>
<dbReference type="Proteomes" id="UP000054717">
    <property type="component" value="Unassembled WGS sequence"/>
</dbReference>
<dbReference type="AlphaFoldDB" id="A0A158KEI9"/>
<gene>
    <name evidence="2" type="ORF">AWB66_06070</name>
</gene>
<feature type="compositionally biased region" description="Polar residues" evidence="1">
    <location>
        <begin position="48"/>
        <end position="62"/>
    </location>
</feature>
<dbReference type="STRING" id="326475.AWB66_06070"/>